<dbReference type="Proteomes" id="UP000244855">
    <property type="component" value="Unassembled WGS sequence"/>
</dbReference>
<evidence type="ECO:0000313" key="2">
    <source>
        <dbReference type="Proteomes" id="UP000244855"/>
    </source>
</evidence>
<evidence type="ECO:0000313" key="1">
    <source>
        <dbReference type="EMBL" id="PVH99584.1"/>
    </source>
</evidence>
<proteinExistence type="predicted"/>
<name>A0A2V1DQW9_9PLEO</name>
<dbReference type="AlphaFoldDB" id="A0A2V1DQW9"/>
<keyword evidence="2" id="KW-1185">Reference proteome</keyword>
<gene>
    <name evidence="1" type="ORF">DM02DRAFT_656215</name>
</gene>
<dbReference type="EMBL" id="KZ805389">
    <property type="protein sequence ID" value="PVH99584.1"/>
    <property type="molecule type" value="Genomic_DNA"/>
</dbReference>
<reference evidence="1 2" key="1">
    <citation type="journal article" date="2018" name="Sci. Rep.">
        <title>Comparative genomics provides insights into the lifestyle and reveals functional heterogeneity of dark septate endophytic fungi.</title>
        <authorList>
            <person name="Knapp D.G."/>
            <person name="Nemeth J.B."/>
            <person name="Barry K."/>
            <person name="Hainaut M."/>
            <person name="Henrissat B."/>
            <person name="Johnson J."/>
            <person name="Kuo A."/>
            <person name="Lim J.H.P."/>
            <person name="Lipzen A."/>
            <person name="Nolan M."/>
            <person name="Ohm R.A."/>
            <person name="Tamas L."/>
            <person name="Grigoriev I.V."/>
            <person name="Spatafora J.W."/>
            <person name="Nagy L.G."/>
            <person name="Kovacs G.M."/>
        </authorList>
    </citation>
    <scope>NUCLEOTIDE SEQUENCE [LARGE SCALE GENOMIC DNA]</scope>
    <source>
        <strain evidence="1 2">DSE2036</strain>
    </source>
</reference>
<organism evidence="1 2">
    <name type="scientific">Periconia macrospinosa</name>
    <dbReference type="NCBI Taxonomy" id="97972"/>
    <lineage>
        <taxon>Eukaryota</taxon>
        <taxon>Fungi</taxon>
        <taxon>Dikarya</taxon>
        <taxon>Ascomycota</taxon>
        <taxon>Pezizomycotina</taxon>
        <taxon>Dothideomycetes</taxon>
        <taxon>Pleosporomycetidae</taxon>
        <taxon>Pleosporales</taxon>
        <taxon>Massarineae</taxon>
        <taxon>Periconiaceae</taxon>
        <taxon>Periconia</taxon>
    </lineage>
</organism>
<sequence>MKTRERIRTLTLASTVEYLLIYAAQKLALLCPQHTFRASASISGRPNTESPLRALFVHILPSASTKAVFKGGSIPRASGRTSVISIKTHTYLHRPWAAFSHVSGRSICSKPQATTRSSDVANLMLDQTSNGVSPLHANDEVQPFLMVSPGFAHEASGMPKEP</sequence>
<protein>
    <submittedName>
        <fullName evidence="1">Uncharacterized protein</fullName>
    </submittedName>
</protein>
<accession>A0A2V1DQW9</accession>